<evidence type="ECO:0000313" key="3">
    <source>
        <dbReference type="Proteomes" id="UP001217485"/>
    </source>
</evidence>
<organism evidence="2 3">
    <name type="scientific">Sorangium atrum</name>
    <dbReference type="NCBI Taxonomy" id="2995308"/>
    <lineage>
        <taxon>Bacteria</taxon>
        <taxon>Pseudomonadati</taxon>
        <taxon>Myxococcota</taxon>
        <taxon>Polyangia</taxon>
        <taxon>Polyangiales</taxon>
        <taxon>Polyangiaceae</taxon>
        <taxon>Sorangium</taxon>
    </lineage>
</organism>
<keyword evidence="3" id="KW-1185">Reference proteome</keyword>
<feature type="coiled-coil region" evidence="1">
    <location>
        <begin position="302"/>
        <end position="329"/>
    </location>
</feature>
<protein>
    <submittedName>
        <fullName evidence="2">Uncharacterized protein</fullName>
    </submittedName>
</protein>
<reference evidence="2 3" key="1">
    <citation type="submission" date="2023-01" db="EMBL/GenBank/DDBJ databases">
        <title>Minimal conservation of predation-associated metabolite biosynthetic gene clusters underscores biosynthetic potential of Myxococcota including descriptions for ten novel species: Archangium lansinium sp. nov., Myxococcus landrumus sp. nov., Nannocystis bai.</title>
        <authorList>
            <person name="Ahearne A."/>
            <person name="Stevens C."/>
            <person name="Dowd S."/>
        </authorList>
    </citation>
    <scope>NUCLEOTIDE SEQUENCE [LARGE SCALE GENOMIC DNA]</scope>
    <source>
        <strain evidence="2 3">WIWO2</strain>
    </source>
</reference>
<dbReference type="Proteomes" id="UP001217485">
    <property type="component" value="Unassembled WGS sequence"/>
</dbReference>
<comment type="caution">
    <text evidence="2">The sequence shown here is derived from an EMBL/GenBank/DDBJ whole genome shotgun (WGS) entry which is preliminary data.</text>
</comment>
<keyword evidence="1" id="KW-0175">Coiled coil</keyword>
<evidence type="ECO:0000313" key="2">
    <source>
        <dbReference type="EMBL" id="MDC0682129.1"/>
    </source>
</evidence>
<gene>
    <name evidence="2" type="ORF">POL72_30625</name>
</gene>
<dbReference type="RefSeq" id="WP_272099732.1">
    <property type="nucleotide sequence ID" value="NZ_JAQNDK010000003.1"/>
</dbReference>
<evidence type="ECO:0000256" key="1">
    <source>
        <dbReference type="SAM" id="Coils"/>
    </source>
</evidence>
<accession>A0ABT5C6T1</accession>
<proteinExistence type="predicted"/>
<sequence>MPSYDDLDLLKKPTRDLDLDRVTNHHVGELQNRIATTPRRNMVRLLEAGASPLENRPQALLGFCMLSRSILRRYGKETLFVCLGRSPTPIAAWLMRHTPHVCILPFSSARLAGDAATAQESERAGTHFRNVLLPYVQNAGGITSIALIDYSTSGESLLTTYRLVYDFLIVRYAPLLNGRVRLRALSIWARKNTHEAAAPQFDHHAQRLNLTSAATQGWLDWLRGRRALIEHLYLHEAIEDQFGFAFTYTTRLSQRVRASMFRGMMDMLDNQSFDFLSPYGRAPILVNPSPRNYMTADGWSRFLRLQQDLQEAEAQHAELQDLVFRAYDERPLRVDTPNQR</sequence>
<dbReference type="EMBL" id="JAQNDK010000003">
    <property type="protein sequence ID" value="MDC0682129.1"/>
    <property type="molecule type" value="Genomic_DNA"/>
</dbReference>
<name>A0ABT5C6T1_9BACT</name>